<proteinExistence type="predicted"/>
<organism evidence="2 3">
    <name type="scientific">Allacma fusca</name>
    <dbReference type="NCBI Taxonomy" id="39272"/>
    <lineage>
        <taxon>Eukaryota</taxon>
        <taxon>Metazoa</taxon>
        <taxon>Ecdysozoa</taxon>
        <taxon>Arthropoda</taxon>
        <taxon>Hexapoda</taxon>
        <taxon>Collembola</taxon>
        <taxon>Symphypleona</taxon>
        <taxon>Sminthuridae</taxon>
        <taxon>Allacma</taxon>
    </lineage>
</organism>
<evidence type="ECO:0000313" key="3">
    <source>
        <dbReference type="Proteomes" id="UP000708208"/>
    </source>
</evidence>
<name>A0A8J2PI16_9HEXA</name>
<dbReference type="EMBL" id="CAJVCH010529945">
    <property type="protein sequence ID" value="CAG7823573.1"/>
    <property type="molecule type" value="Genomic_DNA"/>
</dbReference>
<dbReference type="InterPro" id="IPR002347">
    <property type="entry name" value="SDR_fam"/>
</dbReference>
<feature type="non-terminal residue" evidence="2">
    <location>
        <position position="1"/>
    </location>
</feature>
<dbReference type="PANTHER" id="PTHR43157:SF31">
    <property type="entry name" value="PHOSPHATIDYLINOSITOL-GLYCAN BIOSYNTHESIS CLASS F PROTEIN"/>
    <property type="match status" value="1"/>
</dbReference>
<comment type="caution">
    <text evidence="2">The sequence shown here is derived from an EMBL/GenBank/DDBJ whole genome shotgun (WGS) entry which is preliminary data.</text>
</comment>
<sequence length="77" mass="8812">MKVLRLDLADLDSIRDFVRRVKKNYSRLDILVNNAGVRKPNLEKTKHGFETNIGTNHLGPFLLTILLLDLLQKSPKS</sequence>
<protein>
    <submittedName>
        <fullName evidence="2">Uncharacterized protein</fullName>
    </submittedName>
</protein>
<keyword evidence="1" id="KW-0560">Oxidoreductase</keyword>
<accession>A0A8J2PI16</accession>
<gene>
    <name evidence="2" type="ORF">AFUS01_LOCUS33783</name>
</gene>
<keyword evidence="3" id="KW-1185">Reference proteome</keyword>
<evidence type="ECO:0000256" key="1">
    <source>
        <dbReference type="ARBA" id="ARBA00023002"/>
    </source>
</evidence>
<dbReference type="Pfam" id="PF00106">
    <property type="entry name" value="adh_short"/>
    <property type="match status" value="1"/>
</dbReference>
<evidence type="ECO:0000313" key="2">
    <source>
        <dbReference type="EMBL" id="CAG7823573.1"/>
    </source>
</evidence>
<dbReference type="AlphaFoldDB" id="A0A8J2PI16"/>
<reference evidence="2" key="1">
    <citation type="submission" date="2021-06" db="EMBL/GenBank/DDBJ databases">
        <authorList>
            <person name="Hodson N. C."/>
            <person name="Mongue J. A."/>
            <person name="Jaron S. K."/>
        </authorList>
    </citation>
    <scope>NUCLEOTIDE SEQUENCE</scope>
</reference>
<dbReference type="Proteomes" id="UP000708208">
    <property type="component" value="Unassembled WGS sequence"/>
</dbReference>
<dbReference type="GO" id="GO:0016491">
    <property type="term" value="F:oxidoreductase activity"/>
    <property type="evidence" value="ECO:0007669"/>
    <property type="project" value="UniProtKB-KW"/>
</dbReference>
<dbReference type="PANTHER" id="PTHR43157">
    <property type="entry name" value="PHOSPHATIDYLINOSITOL-GLYCAN BIOSYNTHESIS CLASS F PROTEIN-RELATED"/>
    <property type="match status" value="1"/>
</dbReference>
<dbReference type="OrthoDB" id="191139at2759"/>